<dbReference type="Gene3D" id="1.10.10.10">
    <property type="entry name" value="Winged helix-like DNA-binding domain superfamily/Winged helix DNA-binding domain"/>
    <property type="match status" value="1"/>
</dbReference>
<organism evidence="2 3">
    <name type="scientific">Rhynocoris fuscipes</name>
    <dbReference type="NCBI Taxonomy" id="488301"/>
    <lineage>
        <taxon>Eukaryota</taxon>
        <taxon>Metazoa</taxon>
        <taxon>Ecdysozoa</taxon>
        <taxon>Arthropoda</taxon>
        <taxon>Hexapoda</taxon>
        <taxon>Insecta</taxon>
        <taxon>Pterygota</taxon>
        <taxon>Neoptera</taxon>
        <taxon>Paraneoptera</taxon>
        <taxon>Hemiptera</taxon>
        <taxon>Heteroptera</taxon>
        <taxon>Panheteroptera</taxon>
        <taxon>Cimicomorpha</taxon>
        <taxon>Reduviidae</taxon>
        <taxon>Harpactorinae</taxon>
        <taxon>Harpactorini</taxon>
        <taxon>Rhynocoris</taxon>
    </lineage>
</organism>
<reference evidence="2 3" key="1">
    <citation type="submission" date="2022-12" db="EMBL/GenBank/DDBJ databases">
        <title>Chromosome-level genome assembly of true bugs.</title>
        <authorList>
            <person name="Ma L."/>
            <person name="Li H."/>
        </authorList>
    </citation>
    <scope>NUCLEOTIDE SEQUENCE [LARGE SCALE GENOMIC DNA]</scope>
    <source>
        <strain evidence="2">Lab_2022b</strain>
    </source>
</reference>
<dbReference type="EMBL" id="JAPXFL010000004">
    <property type="protein sequence ID" value="KAK9507744.1"/>
    <property type="molecule type" value="Genomic_DNA"/>
</dbReference>
<gene>
    <name evidence="2" type="ORF">O3M35_007528</name>
</gene>
<feature type="region of interest" description="Disordered" evidence="1">
    <location>
        <begin position="1"/>
        <end position="27"/>
    </location>
</feature>
<comment type="caution">
    <text evidence="2">The sequence shown here is derived from an EMBL/GenBank/DDBJ whole genome shotgun (WGS) entry which is preliminary data.</text>
</comment>
<name>A0AAW1DGY2_9HEMI</name>
<accession>A0AAW1DGY2</accession>
<evidence type="ECO:0000313" key="2">
    <source>
        <dbReference type="EMBL" id="KAK9507744.1"/>
    </source>
</evidence>
<dbReference type="InterPro" id="IPR036388">
    <property type="entry name" value="WH-like_DNA-bd_sf"/>
</dbReference>
<sequence>MMEITRRLDRRSDEDDGKNETRERLREMEERVRREEKCRVVGEGSGRKADLAAFKIMILTLKTKNAPGYQKDDELDQLHDEESCQALSDHGDALHADDSTISNRLKSLG</sequence>
<evidence type="ECO:0000313" key="3">
    <source>
        <dbReference type="Proteomes" id="UP001461498"/>
    </source>
</evidence>
<protein>
    <submittedName>
        <fullName evidence="2">Uncharacterized protein</fullName>
    </submittedName>
</protein>
<evidence type="ECO:0000256" key="1">
    <source>
        <dbReference type="SAM" id="MobiDB-lite"/>
    </source>
</evidence>
<dbReference type="AlphaFoldDB" id="A0AAW1DGY2"/>
<proteinExistence type="predicted"/>
<keyword evidence="3" id="KW-1185">Reference proteome</keyword>
<dbReference type="Proteomes" id="UP001461498">
    <property type="component" value="Unassembled WGS sequence"/>
</dbReference>